<name>A0A1W4XC38_AGRPL</name>
<dbReference type="GO" id="GO:0000124">
    <property type="term" value="C:SAGA complex"/>
    <property type="evidence" value="ECO:0007669"/>
    <property type="project" value="UniProtKB-UniRule"/>
</dbReference>
<comment type="subunit">
    <text evidence="1">Component of the nuclear pore complex (NPC)-associated TREX-2 complex (transcription and export complex 2). Component of the SAGA transcription coactivator-HAT complex. Within the SAGA complex, participates to a subcomplex of SAGA called the DUB module (deubiquitination module).</text>
</comment>
<dbReference type="PANTHER" id="PTHR12514">
    <property type="entry name" value="ENHANCER OF YELLOW 2 TRANSCRIPTION FACTOR"/>
    <property type="match status" value="1"/>
</dbReference>
<dbReference type="GO" id="GO:0071819">
    <property type="term" value="C:DUBm complex"/>
    <property type="evidence" value="ECO:0007669"/>
    <property type="project" value="UniProtKB-UniRule"/>
</dbReference>
<dbReference type="Proteomes" id="UP000192223">
    <property type="component" value="Unplaced"/>
</dbReference>
<evidence type="ECO:0000256" key="1">
    <source>
        <dbReference type="HAMAP-Rule" id="MF_03046"/>
    </source>
</evidence>
<dbReference type="FunCoup" id="A0A1W4XC38">
    <property type="interactions" value="1548"/>
</dbReference>
<dbReference type="GO" id="GO:0006368">
    <property type="term" value="P:transcription elongation by RNA polymerase II"/>
    <property type="evidence" value="ECO:0007669"/>
    <property type="project" value="UniProtKB-UniRule"/>
</dbReference>
<dbReference type="STRING" id="224129.A0A1W4XC38"/>
<comment type="function">
    <text evidence="1">Involved in mRNA export coupled transcription activation by association with both the TREX-2 and the SAGA complexes. The transcription regulatory histone acetylation (HAT) complex SAGA is a multiprotein complex that activates transcription by remodeling chromatin and mediating histone acetylation and deubiquitination. Within the SAGA complex, participates to a subcomplex that specifically deubiquitinates histones. The SAGA complex is recruited to specific gene promoters by activators, where it is required for transcription. The TREX-2 complex functions in docking export-competent ribonucleoprotein particles (mRNPs) to the nuclear entrance of the nuclear pore complex (nuclear basket). TREX-2 participates in mRNA export and accurate chromatin positioning in the nucleus by tethering genes to the nuclear periphery.</text>
</comment>
<dbReference type="GO" id="GO:0015031">
    <property type="term" value="P:protein transport"/>
    <property type="evidence" value="ECO:0007669"/>
    <property type="project" value="UniProtKB-KW"/>
</dbReference>
<keyword evidence="1" id="KW-0010">Activator</keyword>
<protein>
    <recommendedName>
        <fullName evidence="1">Enhancer of yellow 2 transcription factor</fullName>
    </recommendedName>
</protein>
<accession>A0A1W4XC38</accession>
<evidence type="ECO:0000313" key="2">
    <source>
        <dbReference type="Proteomes" id="UP000192223"/>
    </source>
</evidence>
<dbReference type="HAMAP" id="MF_03046">
    <property type="entry name" value="ENY2_Sus1"/>
    <property type="match status" value="1"/>
</dbReference>
<keyword evidence="1" id="KW-0805">Transcription regulation</keyword>
<keyword evidence="1" id="KW-0156">Chromatin regulator</keyword>
<dbReference type="KEGG" id="apln:108740528"/>
<dbReference type="GO" id="GO:0006406">
    <property type="term" value="P:mRNA export from nucleus"/>
    <property type="evidence" value="ECO:0007669"/>
    <property type="project" value="UniProtKB-UniRule"/>
</dbReference>
<dbReference type="AlphaFoldDB" id="A0A1W4XC38"/>
<dbReference type="GO" id="GO:0005643">
    <property type="term" value="C:nuclear pore"/>
    <property type="evidence" value="ECO:0007669"/>
    <property type="project" value="UniProtKB-UniRule"/>
</dbReference>
<dbReference type="InterPro" id="IPR018783">
    <property type="entry name" value="TF_ENY2"/>
</dbReference>
<comment type="subcellular location">
    <subcellularLocation>
        <location evidence="1">Nucleus</location>
        <location evidence="1">Nucleoplasm</location>
    </subcellularLocation>
</comment>
<dbReference type="OrthoDB" id="6221744at2759"/>
<dbReference type="GeneID" id="108740528"/>
<proteinExistence type="inferred from homology"/>
<keyword evidence="1" id="KW-0653">Protein transport</keyword>
<dbReference type="InterPro" id="IPR038212">
    <property type="entry name" value="TF_EnY2_sf"/>
</dbReference>
<dbReference type="Gene3D" id="1.10.246.140">
    <property type="match status" value="1"/>
</dbReference>
<keyword evidence="1" id="KW-0813">Transport</keyword>
<sequence>MPHDGIATLEDRLDRISSQLENKSVLERVTELVESRLVDCGWKDQIKLTLRKMLEEDKEHTWTVDELIQVVTPKARGMVPDTVKRELLHELEKIFTRIDDLHYNKSLLNKIKDWYENSLQVLWQVYLKN</sequence>
<keyword evidence="1" id="KW-0509">mRNA transport</keyword>
<dbReference type="GO" id="GO:0070390">
    <property type="term" value="C:transcription export complex 2"/>
    <property type="evidence" value="ECO:0007669"/>
    <property type="project" value="UniProtKB-UniRule"/>
</dbReference>
<gene>
    <name evidence="3" type="primary">LOC108740528</name>
    <name evidence="1" type="synonym">e(y)2</name>
</gene>
<keyword evidence="1" id="KW-0811">Translocation</keyword>
<keyword evidence="1" id="KW-0804">Transcription</keyword>
<dbReference type="InParanoid" id="A0A1W4XC38"/>
<dbReference type="GO" id="GO:0003713">
    <property type="term" value="F:transcription coactivator activity"/>
    <property type="evidence" value="ECO:0007669"/>
    <property type="project" value="UniProtKB-UniRule"/>
</dbReference>
<dbReference type="RefSeq" id="XP_018330377.1">
    <property type="nucleotide sequence ID" value="XM_018474875.2"/>
</dbReference>
<keyword evidence="1" id="KW-0539">Nucleus</keyword>
<organism evidence="2 3">
    <name type="scientific">Agrilus planipennis</name>
    <name type="common">Emerald ash borer</name>
    <name type="synonym">Agrilus marcopoli</name>
    <dbReference type="NCBI Taxonomy" id="224129"/>
    <lineage>
        <taxon>Eukaryota</taxon>
        <taxon>Metazoa</taxon>
        <taxon>Ecdysozoa</taxon>
        <taxon>Arthropoda</taxon>
        <taxon>Hexapoda</taxon>
        <taxon>Insecta</taxon>
        <taxon>Pterygota</taxon>
        <taxon>Neoptera</taxon>
        <taxon>Endopterygota</taxon>
        <taxon>Coleoptera</taxon>
        <taxon>Polyphaga</taxon>
        <taxon>Elateriformia</taxon>
        <taxon>Buprestoidea</taxon>
        <taxon>Buprestidae</taxon>
        <taxon>Agrilinae</taxon>
        <taxon>Agrilus</taxon>
    </lineage>
</organism>
<evidence type="ECO:0000313" key="3">
    <source>
        <dbReference type="RefSeq" id="XP_018330377.1"/>
    </source>
</evidence>
<dbReference type="Pfam" id="PF10163">
    <property type="entry name" value="EnY2"/>
    <property type="match status" value="1"/>
</dbReference>
<keyword evidence="2" id="KW-1185">Reference proteome</keyword>
<comment type="similarity">
    <text evidence="1">Belongs to the ENY2 family.</text>
</comment>
<dbReference type="GO" id="GO:0005654">
    <property type="term" value="C:nucleoplasm"/>
    <property type="evidence" value="ECO:0007669"/>
    <property type="project" value="UniProtKB-SubCell"/>
</dbReference>
<reference evidence="3" key="1">
    <citation type="submission" date="2025-08" db="UniProtKB">
        <authorList>
            <consortium name="RefSeq"/>
        </authorList>
    </citation>
    <scope>IDENTIFICATION</scope>
    <source>
        <tissue evidence="3">Entire body</tissue>
    </source>
</reference>
<dbReference type="GO" id="GO:0006325">
    <property type="term" value="P:chromatin organization"/>
    <property type="evidence" value="ECO:0007669"/>
    <property type="project" value="UniProtKB-KW"/>
</dbReference>